<dbReference type="GO" id="GO:0016887">
    <property type="term" value="F:ATP hydrolysis activity"/>
    <property type="evidence" value="ECO:0007669"/>
    <property type="project" value="InterPro"/>
</dbReference>
<dbReference type="InterPro" id="IPR003593">
    <property type="entry name" value="AAA+_ATPase"/>
</dbReference>
<protein>
    <submittedName>
        <fullName evidence="5">Daunorubicin/doxorubicin resistance ATP-binding protein DrrA</fullName>
        <ecNumber evidence="5">3.6.3.-</ecNumber>
    </submittedName>
</protein>
<evidence type="ECO:0000313" key="6">
    <source>
        <dbReference type="Proteomes" id="UP000204221"/>
    </source>
</evidence>
<organism evidence="5 6">
    <name type="scientific">Actinoalloteichus hoggarensis</name>
    <dbReference type="NCBI Taxonomy" id="1470176"/>
    <lineage>
        <taxon>Bacteria</taxon>
        <taxon>Bacillati</taxon>
        <taxon>Actinomycetota</taxon>
        <taxon>Actinomycetes</taxon>
        <taxon>Pseudonocardiales</taxon>
        <taxon>Pseudonocardiaceae</taxon>
        <taxon>Actinoalloteichus</taxon>
    </lineage>
</organism>
<dbReference type="InterPro" id="IPR027417">
    <property type="entry name" value="P-loop_NTPase"/>
</dbReference>
<dbReference type="RefSeq" id="WP_093940653.1">
    <property type="nucleotide sequence ID" value="NZ_CP022521.1"/>
</dbReference>
<dbReference type="Proteomes" id="UP000204221">
    <property type="component" value="Chromosome"/>
</dbReference>
<dbReference type="SUPFAM" id="SSF52540">
    <property type="entry name" value="P-loop containing nucleoside triphosphate hydrolases"/>
    <property type="match status" value="1"/>
</dbReference>
<evidence type="ECO:0000256" key="1">
    <source>
        <dbReference type="ARBA" id="ARBA00005417"/>
    </source>
</evidence>
<name>A0A221VZY1_9PSEU</name>
<dbReference type="PANTHER" id="PTHR43335">
    <property type="entry name" value="ABC TRANSPORTER, ATP-BINDING PROTEIN"/>
    <property type="match status" value="1"/>
</dbReference>
<proteinExistence type="inferred from homology"/>
<dbReference type="InterPro" id="IPR003439">
    <property type="entry name" value="ABC_transporter-like_ATP-bd"/>
</dbReference>
<keyword evidence="5" id="KW-0378">Hydrolase</keyword>
<evidence type="ECO:0000256" key="2">
    <source>
        <dbReference type="ARBA" id="ARBA00022448"/>
    </source>
</evidence>
<dbReference type="KEGG" id="ahg:AHOG_07170"/>
<dbReference type="PANTHER" id="PTHR43335:SF4">
    <property type="entry name" value="ABC TRANSPORTER, ATP-BINDING PROTEIN"/>
    <property type="match status" value="1"/>
</dbReference>
<reference evidence="5 6" key="1">
    <citation type="submission" date="2017-07" db="EMBL/GenBank/DDBJ databases">
        <title>Complete genome sequence of Actinoalloteichus hoggarensis DSM 45943, type strain of Actinoalloteichus hoggarensis.</title>
        <authorList>
            <person name="Ruckert C."/>
            <person name="Nouioui I."/>
            <person name="Willmese J."/>
            <person name="van Wezel G."/>
            <person name="Klenk H.-P."/>
            <person name="Kalinowski J."/>
            <person name="Zotchev S.B."/>
        </authorList>
    </citation>
    <scope>NUCLEOTIDE SEQUENCE [LARGE SCALE GENOMIC DNA]</scope>
    <source>
        <strain evidence="5 6">DSM 45943</strain>
    </source>
</reference>
<dbReference type="EMBL" id="CP022521">
    <property type="protein sequence ID" value="ASO19082.1"/>
    <property type="molecule type" value="Genomic_DNA"/>
</dbReference>
<evidence type="ECO:0000256" key="4">
    <source>
        <dbReference type="ARBA" id="ARBA00022840"/>
    </source>
</evidence>
<dbReference type="GO" id="GO:0005524">
    <property type="term" value="F:ATP binding"/>
    <property type="evidence" value="ECO:0007669"/>
    <property type="project" value="UniProtKB-KW"/>
</dbReference>
<keyword evidence="3" id="KW-0547">Nucleotide-binding</keyword>
<dbReference type="EC" id="3.6.3.-" evidence="5"/>
<gene>
    <name evidence="5" type="primary">drrA6</name>
    <name evidence="5" type="ORF">AHOG_07170</name>
</gene>
<keyword evidence="6" id="KW-1185">Reference proteome</keyword>
<dbReference type="Pfam" id="PF00005">
    <property type="entry name" value="ABC_tran"/>
    <property type="match status" value="1"/>
</dbReference>
<keyword evidence="4 5" id="KW-0067">ATP-binding</keyword>
<evidence type="ECO:0000313" key="5">
    <source>
        <dbReference type="EMBL" id="ASO19082.1"/>
    </source>
</evidence>
<dbReference type="PROSITE" id="PS50893">
    <property type="entry name" value="ABC_TRANSPORTER_2"/>
    <property type="match status" value="1"/>
</dbReference>
<dbReference type="Gene3D" id="3.40.50.300">
    <property type="entry name" value="P-loop containing nucleotide triphosphate hydrolases"/>
    <property type="match status" value="1"/>
</dbReference>
<accession>A0A221VZY1</accession>
<comment type="similarity">
    <text evidence="1">Belongs to the ABC transporter superfamily.</text>
</comment>
<dbReference type="AlphaFoldDB" id="A0A221VZY1"/>
<sequence length="324" mass="33921">MTRSPAGVSPPSPGTGRPRDDGSIEVTGLTKRFGPVTAVADLGFRVDAGMVTGFLGPNGAGKTTTMRMMLGLVRPDAGHALIGGRRYEELPRPTSTVGAVLDSSGLHPTRTGRDHLRLYCAMGGHSRARVSEVLDLLQLTAVADRPARGYSTGMRQRLNLAVALLGDPRVLLLDEPGNGLDPAGAAWLRGLLRGLADEGRTVLVSSHVLAEVAALADRVVVVKAGRLVADAPTAELTSAADTLVVRTPDADDLARVLGAQSGERGSPISVRPVGSDRLHIDGLDAAALADLVAAHGLRVHELTSRQEGLEEVFLRLTSDKESSR</sequence>
<dbReference type="SMART" id="SM00382">
    <property type="entry name" value="AAA"/>
    <property type="match status" value="1"/>
</dbReference>
<keyword evidence="2" id="KW-0813">Transport</keyword>
<evidence type="ECO:0000256" key="3">
    <source>
        <dbReference type="ARBA" id="ARBA00022741"/>
    </source>
</evidence>
<dbReference type="OrthoDB" id="9781246at2"/>